<protein>
    <submittedName>
        <fullName evidence="1">Uncharacterized protein</fullName>
    </submittedName>
</protein>
<evidence type="ECO:0000313" key="3">
    <source>
        <dbReference type="Proteomes" id="UP000182882"/>
    </source>
</evidence>
<evidence type="ECO:0000313" key="1">
    <source>
        <dbReference type="EMBL" id="PTQ83209.1"/>
    </source>
</evidence>
<evidence type="ECO:0000313" key="2">
    <source>
        <dbReference type="EMBL" id="SDU17029.1"/>
    </source>
</evidence>
<dbReference type="Proteomes" id="UP000244110">
    <property type="component" value="Unassembled WGS sequence"/>
</dbReference>
<gene>
    <name evidence="1" type="ORF">C8R28_102411</name>
    <name evidence="2" type="ORF">SAMN05216406_13012</name>
</gene>
<organism evidence="1 4">
    <name type="scientific">Nitrosomonas ureae</name>
    <dbReference type="NCBI Taxonomy" id="44577"/>
    <lineage>
        <taxon>Bacteria</taxon>
        <taxon>Pseudomonadati</taxon>
        <taxon>Pseudomonadota</taxon>
        <taxon>Betaproteobacteria</taxon>
        <taxon>Nitrosomonadales</taxon>
        <taxon>Nitrosomonadaceae</taxon>
        <taxon>Nitrosomonas</taxon>
    </lineage>
</organism>
<keyword evidence="3" id="KW-1185">Reference proteome</keyword>
<reference evidence="2" key="1">
    <citation type="submission" date="2016-10" db="EMBL/GenBank/DDBJ databases">
        <authorList>
            <person name="de Groot N.N."/>
        </authorList>
    </citation>
    <scope>NUCLEOTIDE SEQUENCE [LARGE SCALE GENOMIC DNA]</scope>
    <source>
        <strain evidence="2">Nm10</strain>
    </source>
</reference>
<dbReference type="Proteomes" id="UP000182882">
    <property type="component" value="Unassembled WGS sequence"/>
</dbReference>
<dbReference type="EMBL" id="QAOL01000024">
    <property type="protein sequence ID" value="PTQ83209.1"/>
    <property type="molecule type" value="Genomic_DNA"/>
</dbReference>
<sequence length="70" mass="8165">MKNNKDVSNSTKILVEKNNYVSDLPMVGSMNFMPSGFPQKKYYKNSNFSKTKNISHFYGKYQPFIKYIPS</sequence>
<evidence type="ECO:0000313" key="4">
    <source>
        <dbReference type="Proteomes" id="UP000244110"/>
    </source>
</evidence>
<dbReference type="AlphaFoldDB" id="A0A0S3AKU6"/>
<reference evidence="1 4" key="3">
    <citation type="submission" date="2018-04" db="EMBL/GenBank/DDBJ databases">
        <title>Active sludge and wastewater microbial communities from Klosterneuburg, Austria.</title>
        <authorList>
            <person name="Wagner M."/>
        </authorList>
    </citation>
    <scope>NUCLEOTIDE SEQUENCE [LARGE SCALE GENOMIC DNA]</scope>
    <source>
        <strain evidence="1 4">Nm4</strain>
    </source>
</reference>
<dbReference type="RefSeq" id="WP_062559383.1">
    <property type="nucleotide sequence ID" value="NZ_CP013341.1"/>
</dbReference>
<name>A0A0S3AKU6_9PROT</name>
<dbReference type="KEGG" id="nur:ATY38_11220"/>
<reference evidence="3" key="2">
    <citation type="submission" date="2016-10" db="EMBL/GenBank/DDBJ databases">
        <authorList>
            <person name="Varghese N."/>
            <person name="Submissions S."/>
        </authorList>
    </citation>
    <scope>NUCLEOTIDE SEQUENCE [LARGE SCALE GENOMIC DNA]</scope>
    <source>
        <strain evidence="3">Nm10</strain>
    </source>
</reference>
<proteinExistence type="predicted"/>
<dbReference type="EMBL" id="FNLN01000030">
    <property type="protein sequence ID" value="SDU17029.1"/>
    <property type="molecule type" value="Genomic_DNA"/>
</dbReference>
<accession>A0A0S3AKU6</accession>